<reference evidence="3" key="1">
    <citation type="submission" date="2013-04" db="EMBL/GenBank/DDBJ databases">
        <title>The genome sequencing project of 58 acetic acid bacteria.</title>
        <authorList>
            <person name="Okamoto-Kainuma A."/>
            <person name="Ishikawa M."/>
            <person name="Umino S."/>
            <person name="Koizumi Y."/>
            <person name="Shiwa Y."/>
            <person name="Yoshikawa H."/>
            <person name="Matsutani M."/>
            <person name="Matsushita K."/>
        </authorList>
    </citation>
    <scope>NUCLEOTIDE SEQUENCE</scope>
    <source>
        <strain evidence="3">NBRC 106556</strain>
    </source>
</reference>
<comment type="caution">
    <text evidence="3">The sequence shown here is derived from an EMBL/GenBank/DDBJ whole genome shotgun (WGS) entry which is preliminary data.</text>
</comment>
<gene>
    <name evidence="3" type="ORF">AA106556_1919</name>
</gene>
<evidence type="ECO:0000256" key="1">
    <source>
        <dbReference type="ARBA" id="ARBA00023125"/>
    </source>
</evidence>
<dbReference type="SMART" id="SM00530">
    <property type="entry name" value="HTH_XRE"/>
    <property type="match status" value="1"/>
</dbReference>
<accession>A0ABQ0QL72</accession>
<dbReference type="CDD" id="cd00093">
    <property type="entry name" value="HTH_XRE"/>
    <property type="match status" value="1"/>
</dbReference>
<keyword evidence="1" id="KW-0238">DNA-binding</keyword>
<dbReference type="EMBL" id="BAQB01000084">
    <property type="protein sequence ID" value="GBR49007.1"/>
    <property type="molecule type" value="Genomic_DNA"/>
</dbReference>
<name>A0ABQ0QL72_9PROT</name>
<organism evidence="3 4">
    <name type="scientific">Neokomagataea tanensis NBRC 106556</name>
    <dbReference type="NCBI Taxonomy" id="1223519"/>
    <lineage>
        <taxon>Bacteria</taxon>
        <taxon>Pseudomonadati</taxon>
        <taxon>Pseudomonadota</taxon>
        <taxon>Alphaproteobacteria</taxon>
        <taxon>Acetobacterales</taxon>
        <taxon>Acetobacteraceae</taxon>
        <taxon>Neokomagataea</taxon>
    </lineage>
</organism>
<dbReference type="PROSITE" id="PS50943">
    <property type="entry name" value="HTH_CROC1"/>
    <property type="match status" value="1"/>
</dbReference>
<evidence type="ECO:0000313" key="3">
    <source>
        <dbReference type="EMBL" id="GBR49007.1"/>
    </source>
</evidence>
<evidence type="ECO:0000259" key="2">
    <source>
        <dbReference type="PROSITE" id="PS50943"/>
    </source>
</evidence>
<protein>
    <submittedName>
        <fullName evidence="3">Plasmid maintenance system antidote protein</fullName>
    </submittedName>
</protein>
<dbReference type="PANTHER" id="PTHR36924">
    <property type="entry name" value="ANTITOXIN HIGA-1"/>
    <property type="match status" value="1"/>
</dbReference>
<dbReference type="InterPro" id="IPR001387">
    <property type="entry name" value="Cro/C1-type_HTH"/>
</dbReference>
<evidence type="ECO:0000313" key="4">
    <source>
        <dbReference type="Proteomes" id="UP001062443"/>
    </source>
</evidence>
<dbReference type="InterPro" id="IPR013430">
    <property type="entry name" value="Toxin_antidote_HigA"/>
</dbReference>
<proteinExistence type="predicted"/>
<dbReference type="SUPFAM" id="SSF47413">
    <property type="entry name" value="lambda repressor-like DNA-binding domains"/>
    <property type="match status" value="1"/>
</dbReference>
<keyword evidence="4" id="KW-1185">Reference proteome</keyword>
<sequence length="109" mass="12189">MALKMHSSLVVHVGDWLKTEIIEPHHIKVNTLAEHFGVSRQSISALLNGRSSLSADMAIRFEKAFGVRAETLMRMQSAYDLAQARAHEGSLQVQHFPLVLSPSLERRTV</sequence>
<dbReference type="Proteomes" id="UP001062443">
    <property type="component" value="Unassembled WGS sequence"/>
</dbReference>
<dbReference type="PANTHER" id="PTHR36924:SF1">
    <property type="entry name" value="ANTITOXIN HIGA-1"/>
    <property type="match status" value="1"/>
</dbReference>
<feature type="domain" description="HTH cro/C1-type" evidence="2">
    <location>
        <begin position="32"/>
        <end position="72"/>
    </location>
</feature>
<dbReference type="Gene3D" id="1.10.260.40">
    <property type="entry name" value="lambda repressor-like DNA-binding domains"/>
    <property type="match status" value="1"/>
</dbReference>
<dbReference type="InterPro" id="IPR010982">
    <property type="entry name" value="Lambda_DNA-bd_dom_sf"/>
</dbReference>
<dbReference type="NCBIfam" id="TIGR02607">
    <property type="entry name" value="antidote_HigA"/>
    <property type="match status" value="1"/>
</dbReference>
<dbReference type="RefSeq" id="WP_068173742.1">
    <property type="nucleotide sequence ID" value="NZ_BAQB01000084.1"/>
</dbReference>
<dbReference type="Pfam" id="PF01381">
    <property type="entry name" value="HTH_3"/>
    <property type="match status" value="1"/>
</dbReference>